<dbReference type="EMBL" id="CAJVQC010014168">
    <property type="protein sequence ID" value="CAG8655043.1"/>
    <property type="molecule type" value="Genomic_DNA"/>
</dbReference>
<reference evidence="1" key="1">
    <citation type="submission" date="2021-06" db="EMBL/GenBank/DDBJ databases">
        <authorList>
            <person name="Kallberg Y."/>
            <person name="Tangrot J."/>
            <person name="Rosling A."/>
        </authorList>
    </citation>
    <scope>NUCLEOTIDE SEQUENCE</scope>
    <source>
        <strain evidence="1">MA461A</strain>
    </source>
</reference>
<accession>A0ACA9NH25</accession>
<gene>
    <name evidence="1" type="ORF">RPERSI_LOCUS8041</name>
</gene>
<keyword evidence="2" id="KW-1185">Reference proteome</keyword>
<organism evidence="1 2">
    <name type="scientific">Racocetra persica</name>
    <dbReference type="NCBI Taxonomy" id="160502"/>
    <lineage>
        <taxon>Eukaryota</taxon>
        <taxon>Fungi</taxon>
        <taxon>Fungi incertae sedis</taxon>
        <taxon>Mucoromycota</taxon>
        <taxon>Glomeromycotina</taxon>
        <taxon>Glomeromycetes</taxon>
        <taxon>Diversisporales</taxon>
        <taxon>Gigasporaceae</taxon>
        <taxon>Racocetra</taxon>
    </lineage>
</organism>
<sequence>MEESEKDSIAYSESPSSSFYNEKTSTSRRKSNNSKNSTSGENSRHNSIYSVGKDKIDRLKAEIERLKEVSTNDKKSIEELSANIGQLRKELKKQLILKAKATDKGTNNISKISSLSKDFESVSHKYKNLKSVEDDTSPNEENNENKPTPIIIISGETAEENVPFIKERDLSEEEKEEIEAKVNELTAQAIHD</sequence>
<protein>
    <submittedName>
        <fullName evidence="1">30266_t:CDS:1</fullName>
    </submittedName>
</protein>
<comment type="caution">
    <text evidence="1">The sequence shown here is derived from an EMBL/GenBank/DDBJ whole genome shotgun (WGS) entry which is preliminary data.</text>
</comment>
<proteinExistence type="predicted"/>
<name>A0ACA9NH25_9GLOM</name>
<evidence type="ECO:0000313" key="2">
    <source>
        <dbReference type="Proteomes" id="UP000789920"/>
    </source>
</evidence>
<dbReference type="Proteomes" id="UP000789920">
    <property type="component" value="Unassembled WGS sequence"/>
</dbReference>
<evidence type="ECO:0000313" key="1">
    <source>
        <dbReference type="EMBL" id="CAG8655043.1"/>
    </source>
</evidence>